<dbReference type="Gene3D" id="1.20.58.1030">
    <property type="match status" value="1"/>
</dbReference>
<dbReference type="WBParaSite" id="nRc.2.0.1.t34469-RA">
    <property type="protein sequence ID" value="nRc.2.0.1.t34469-RA"/>
    <property type="gene ID" value="nRc.2.0.1.g34469"/>
</dbReference>
<dbReference type="GO" id="GO:0000727">
    <property type="term" value="P:double-strand break repair via break-induced replication"/>
    <property type="evidence" value="ECO:0007669"/>
    <property type="project" value="TreeGrafter"/>
</dbReference>
<comment type="subcellular location">
    <subcellularLocation>
        <location evidence="1 6">Nucleus</location>
    </subcellularLocation>
</comment>
<name>A0A915K8F6_ROMCU</name>
<dbReference type="InterPro" id="IPR021151">
    <property type="entry name" value="GINS_A"/>
</dbReference>
<dbReference type="SUPFAM" id="SSF160059">
    <property type="entry name" value="PriA/YqbF domain"/>
    <property type="match status" value="1"/>
</dbReference>
<comment type="similarity">
    <text evidence="2 6">Belongs to the GINS4/SLD5 family.</text>
</comment>
<reference evidence="10" key="1">
    <citation type="submission" date="2022-11" db="UniProtKB">
        <authorList>
            <consortium name="WormBaseParasite"/>
        </authorList>
    </citation>
    <scope>IDENTIFICATION</scope>
</reference>
<dbReference type="InterPro" id="IPR036224">
    <property type="entry name" value="GINS_bundle-like_dom_sf"/>
</dbReference>
<dbReference type="GO" id="GO:0006261">
    <property type="term" value="P:DNA-templated DNA replication"/>
    <property type="evidence" value="ECO:0007669"/>
    <property type="project" value="InterPro"/>
</dbReference>
<keyword evidence="9" id="KW-1185">Reference proteome</keyword>
<evidence type="ECO:0000259" key="8">
    <source>
        <dbReference type="Pfam" id="PF16922"/>
    </source>
</evidence>
<evidence type="ECO:0000259" key="7">
    <source>
        <dbReference type="Pfam" id="PF05916"/>
    </source>
</evidence>
<evidence type="ECO:0000256" key="6">
    <source>
        <dbReference type="PIRNR" id="PIRNR007764"/>
    </source>
</evidence>
<dbReference type="InterPro" id="IPR031633">
    <property type="entry name" value="SLD5_C"/>
</dbReference>
<evidence type="ECO:0000256" key="4">
    <source>
        <dbReference type="ARBA" id="ARBA00022705"/>
    </source>
</evidence>
<dbReference type="AlphaFoldDB" id="A0A915K8F6"/>
<accession>A0A915K8F6</accession>
<organism evidence="9 10">
    <name type="scientific">Romanomermis culicivorax</name>
    <name type="common">Nematode worm</name>
    <dbReference type="NCBI Taxonomy" id="13658"/>
    <lineage>
        <taxon>Eukaryota</taxon>
        <taxon>Metazoa</taxon>
        <taxon>Ecdysozoa</taxon>
        <taxon>Nematoda</taxon>
        <taxon>Enoplea</taxon>
        <taxon>Dorylaimia</taxon>
        <taxon>Mermithida</taxon>
        <taxon>Mermithoidea</taxon>
        <taxon>Mermithidae</taxon>
        <taxon>Romanomermis</taxon>
    </lineage>
</organism>
<evidence type="ECO:0000313" key="9">
    <source>
        <dbReference type="Proteomes" id="UP000887565"/>
    </source>
</evidence>
<evidence type="ECO:0000256" key="2">
    <source>
        <dbReference type="ARBA" id="ARBA00008187"/>
    </source>
</evidence>
<proteinExistence type="inferred from homology"/>
<dbReference type="Proteomes" id="UP000887565">
    <property type="component" value="Unplaced"/>
</dbReference>
<protein>
    <recommendedName>
        <fullName evidence="3 6">DNA replication complex GINS protein SLD5</fullName>
    </recommendedName>
</protein>
<evidence type="ECO:0000256" key="1">
    <source>
        <dbReference type="ARBA" id="ARBA00004123"/>
    </source>
</evidence>
<dbReference type="PANTHER" id="PTHR21206:SF0">
    <property type="entry name" value="DNA REPLICATION COMPLEX GINS PROTEIN SLD5"/>
    <property type="match status" value="1"/>
</dbReference>
<dbReference type="CDD" id="cd11711">
    <property type="entry name" value="GINS_A_Sld5"/>
    <property type="match status" value="1"/>
</dbReference>
<feature type="domain" description="GINS subunit" evidence="7">
    <location>
        <begin position="80"/>
        <end position="141"/>
    </location>
</feature>
<evidence type="ECO:0000313" key="10">
    <source>
        <dbReference type="WBParaSite" id="nRc.2.0.1.t34469-RA"/>
    </source>
</evidence>
<dbReference type="SUPFAM" id="SSF158573">
    <property type="entry name" value="GINS helical bundle-like"/>
    <property type="match status" value="1"/>
</dbReference>
<evidence type="ECO:0000256" key="3">
    <source>
        <dbReference type="ARBA" id="ARBA00014804"/>
    </source>
</evidence>
<dbReference type="InterPro" id="IPR008591">
    <property type="entry name" value="GINS_Sld5"/>
</dbReference>
<comment type="function">
    <text evidence="6">The GINS complex plays an essential role in the initiation of DNA replication.</text>
</comment>
<dbReference type="OMA" id="VIPEMTD"/>
<dbReference type="Gene3D" id="3.40.5.60">
    <property type="match status" value="1"/>
</dbReference>
<dbReference type="PANTHER" id="PTHR21206">
    <property type="entry name" value="SLD5 PROTEIN"/>
    <property type="match status" value="1"/>
</dbReference>
<evidence type="ECO:0000256" key="5">
    <source>
        <dbReference type="ARBA" id="ARBA00023242"/>
    </source>
</evidence>
<keyword evidence="5 6" id="KW-0539">Nucleus</keyword>
<sequence>MKEVDDALENNDIIVEGDTDNVQIEPAELLKLFKQVWLNEKMAPELLPHRDDIVCCLLDELNRLDQELMGGHRADLSVSLRKMDIERLRYILADYLRVRTVKIEKFCFSISDRDENSKLSEKEINYLIQYKQDLEEHLKKSAVDNMPGNAKKLKYEQIASQANLHHYVFARVLPEKSVKNLLVDGADEQSEELVDLEENTQHLLPYKYISGNLDDGDVCLM</sequence>
<feature type="domain" description="DNA replication complex GINS protein SLD5 C-terminal" evidence="8">
    <location>
        <begin position="163"/>
        <end position="220"/>
    </location>
</feature>
<dbReference type="Pfam" id="PF16922">
    <property type="entry name" value="SLD5_C"/>
    <property type="match status" value="1"/>
</dbReference>
<dbReference type="GO" id="GO:0000811">
    <property type="term" value="C:GINS complex"/>
    <property type="evidence" value="ECO:0007669"/>
    <property type="project" value="UniProtKB-UniRule"/>
</dbReference>
<keyword evidence="4 6" id="KW-0235">DNA replication</keyword>
<dbReference type="Pfam" id="PF05916">
    <property type="entry name" value="Sld5"/>
    <property type="match status" value="1"/>
</dbReference>
<dbReference type="InterPro" id="IPR038749">
    <property type="entry name" value="Sld5_GINS_A"/>
</dbReference>
<dbReference type="PIRSF" id="PIRSF007764">
    <property type="entry name" value="Sld5"/>
    <property type="match status" value="1"/>
</dbReference>